<evidence type="ECO:0000313" key="3">
    <source>
        <dbReference type="EMBL" id="SNX45501.1"/>
    </source>
</evidence>
<evidence type="ECO:0000259" key="2">
    <source>
        <dbReference type="Pfam" id="PF05232"/>
    </source>
</evidence>
<proteinExistence type="predicted"/>
<keyword evidence="1" id="KW-1133">Transmembrane helix</keyword>
<keyword evidence="1" id="KW-0812">Transmembrane</keyword>
<evidence type="ECO:0000256" key="1">
    <source>
        <dbReference type="SAM" id="Phobius"/>
    </source>
</evidence>
<feature type="transmembrane region" description="Helical" evidence="1">
    <location>
        <begin position="79"/>
        <end position="100"/>
    </location>
</feature>
<dbReference type="InterPro" id="IPR007896">
    <property type="entry name" value="BTP_bacteria"/>
</dbReference>
<sequence>MQAKQQLKQRVIHAVCYELILLIIGTPLLSLLLKANLLHTTVLWVIMSVISVFWNMLFNHYFEKIEKFQGWTQRTVAIRILHAIGFEGGLLIFTVPIIAWMMNLSLINALLLDIGLAMSIMVYTFIYQWCYDIIAERYMKKSASLSKMSKCK</sequence>
<gene>
    <name evidence="3" type="ORF">SAMN05421731_10555</name>
</gene>
<keyword evidence="1" id="KW-0472">Membrane</keyword>
<organism evidence="3 4">
    <name type="scientific">Acinetobacter puyangensis</name>
    <dbReference type="NCBI Taxonomy" id="1096779"/>
    <lineage>
        <taxon>Bacteria</taxon>
        <taxon>Pseudomonadati</taxon>
        <taxon>Pseudomonadota</taxon>
        <taxon>Gammaproteobacteria</taxon>
        <taxon>Moraxellales</taxon>
        <taxon>Moraxellaceae</taxon>
        <taxon>Acinetobacter</taxon>
    </lineage>
</organism>
<feature type="transmembrane region" description="Helical" evidence="1">
    <location>
        <begin position="38"/>
        <end position="58"/>
    </location>
</feature>
<feature type="transmembrane region" description="Helical" evidence="1">
    <location>
        <begin position="106"/>
        <end position="131"/>
    </location>
</feature>
<feature type="transmembrane region" description="Helical" evidence="1">
    <location>
        <begin position="12"/>
        <end position="32"/>
    </location>
</feature>
<dbReference type="Proteomes" id="UP000219042">
    <property type="component" value="Unassembled WGS sequence"/>
</dbReference>
<name>A0A240EAE6_9GAMM</name>
<dbReference type="EMBL" id="OANT01000005">
    <property type="protein sequence ID" value="SNX45501.1"/>
    <property type="molecule type" value="Genomic_DNA"/>
</dbReference>
<keyword evidence="4" id="KW-1185">Reference proteome</keyword>
<dbReference type="AlphaFoldDB" id="A0A240EAE6"/>
<feature type="domain" description="Chlorhexidine efflux transporter" evidence="2">
    <location>
        <begin position="6"/>
        <end position="66"/>
    </location>
</feature>
<reference evidence="4" key="1">
    <citation type="submission" date="2016-09" db="EMBL/GenBank/DDBJ databases">
        <authorList>
            <person name="Varghese N."/>
            <person name="Submissions S."/>
        </authorList>
    </citation>
    <scope>NUCLEOTIDE SEQUENCE [LARGE SCALE GENOMIC DNA]</scope>
    <source>
        <strain evidence="4">ANC 4466</strain>
    </source>
</reference>
<dbReference type="OrthoDB" id="1631120at2"/>
<dbReference type="RefSeq" id="WP_097079284.1">
    <property type="nucleotide sequence ID" value="NZ_BAABHT010000005.1"/>
</dbReference>
<feature type="domain" description="Chlorhexidine efflux transporter" evidence="2">
    <location>
        <begin position="74"/>
        <end position="136"/>
    </location>
</feature>
<dbReference type="InterPro" id="IPR058208">
    <property type="entry name" value="PACE"/>
</dbReference>
<protein>
    <submittedName>
        <fullName evidence="3">Uncharacterized membrane protein</fullName>
    </submittedName>
</protein>
<dbReference type="Pfam" id="PF05232">
    <property type="entry name" value="BTP"/>
    <property type="match status" value="2"/>
</dbReference>
<accession>A0A240EAE6</accession>
<dbReference type="NCBIfam" id="NF033664">
    <property type="entry name" value="PACE_transport"/>
    <property type="match status" value="1"/>
</dbReference>
<evidence type="ECO:0000313" key="4">
    <source>
        <dbReference type="Proteomes" id="UP000219042"/>
    </source>
</evidence>